<evidence type="ECO:0000256" key="1">
    <source>
        <dbReference type="SAM" id="MobiDB-lite"/>
    </source>
</evidence>
<dbReference type="InParanoid" id="A0A2K1J3U2"/>
<evidence type="ECO:0000313" key="3">
    <source>
        <dbReference type="EnsemblPlants" id="Pp3c17_13953V3.1"/>
    </source>
</evidence>
<dbReference type="EMBL" id="ABEU02000017">
    <property type="protein sequence ID" value="PNR36205.1"/>
    <property type="molecule type" value="Genomic_DNA"/>
</dbReference>
<gene>
    <name evidence="2" type="ORF">PHYPA_022056</name>
</gene>
<name>A0A2K1J3U2_PHYPA</name>
<feature type="compositionally biased region" description="Low complexity" evidence="1">
    <location>
        <begin position="1"/>
        <end position="25"/>
    </location>
</feature>
<dbReference type="EnsemblPlants" id="Pp3c17_13953V3.1">
    <property type="protein sequence ID" value="Pp3c17_13953V3.1"/>
    <property type="gene ID" value="Pp3c17_13953"/>
</dbReference>
<evidence type="ECO:0000313" key="2">
    <source>
        <dbReference type="EMBL" id="PNR36205.1"/>
    </source>
</evidence>
<dbReference type="AlphaFoldDB" id="A0A2K1J3U2"/>
<reference evidence="3" key="3">
    <citation type="submission" date="2020-12" db="UniProtKB">
        <authorList>
            <consortium name="EnsemblPlants"/>
        </authorList>
    </citation>
    <scope>IDENTIFICATION</scope>
</reference>
<proteinExistence type="predicted"/>
<accession>A0A2K1J3U2</accession>
<dbReference type="Gramene" id="Pp3c17_13953V3.1">
    <property type="protein sequence ID" value="Pp3c17_13953V3.1"/>
    <property type="gene ID" value="Pp3c17_13953"/>
</dbReference>
<reference evidence="2 4" key="2">
    <citation type="journal article" date="2018" name="Plant J.">
        <title>The Physcomitrella patens chromosome-scale assembly reveals moss genome structure and evolution.</title>
        <authorList>
            <person name="Lang D."/>
            <person name="Ullrich K.K."/>
            <person name="Murat F."/>
            <person name="Fuchs J."/>
            <person name="Jenkins J."/>
            <person name="Haas F.B."/>
            <person name="Piednoel M."/>
            <person name="Gundlach H."/>
            <person name="Van Bel M."/>
            <person name="Meyberg R."/>
            <person name="Vives C."/>
            <person name="Morata J."/>
            <person name="Symeonidi A."/>
            <person name="Hiss M."/>
            <person name="Muchero W."/>
            <person name="Kamisugi Y."/>
            <person name="Saleh O."/>
            <person name="Blanc G."/>
            <person name="Decker E.L."/>
            <person name="van Gessel N."/>
            <person name="Grimwood J."/>
            <person name="Hayes R.D."/>
            <person name="Graham S.W."/>
            <person name="Gunter L.E."/>
            <person name="McDaniel S.F."/>
            <person name="Hoernstein S.N.W."/>
            <person name="Larsson A."/>
            <person name="Li F.W."/>
            <person name="Perroud P.F."/>
            <person name="Phillips J."/>
            <person name="Ranjan P."/>
            <person name="Rokshar D.S."/>
            <person name="Rothfels C.J."/>
            <person name="Schneider L."/>
            <person name="Shu S."/>
            <person name="Stevenson D.W."/>
            <person name="Thummler F."/>
            <person name="Tillich M."/>
            <person name="Villarreal Aguilar J.C."/>
            <person name="Widiez T."/>
            <person name="Wong G.K."/>
            <person name="Wymore A."/>
            <person name="Zhang Y."/>
            <person name="Zimmer A.D."/>
            <person name="Quatrano R.S."/>
            <person name="Mayer K.F.X."/>
            <person name="Goodstein D."/>
            <person name="Casacuberta J.M."/>
            <person name="Vandepoele K."/>
            <person name="Reski R."/>
            <person name="Cuming A.C."/>
            <person name="Tuskan G.A."/>
            <person name="Maumus F."/>
            <person name="Salse J."/>
            <person name="Schmutz J."/>
            <person name="Rensing S.A."/>
        </authorList>
    </citation>
    <scope>NUCLEOTIDE SEQUENCE [LARGE SCALE GENOMIC DNA]</scope>
    <source>
        <strain evidence="3 4">cv. Gransden 2004</strain>
    </source>
</reference>
<evidence type="ECO:0000313" key="4">
    <source>
        <dbReference type="Proteomes" id="UP000006727"/>
    </source>
</evidence>
<protein>
    <submittedName>
        <fullName evidence="2 3">Uncharacterized protein</fullName>
    </submittedName>
</protein>
<feature type="region of interest" description="Disordered" evidence="1">
    <location>
        <begin position="1"/>
        <end position="41"/>
    </location>
</feature>
<keyword evidence="4" id="KW-1185">Reference proteome</keyword>
<dbReference type="Proteomes" id="UP000006727">
    <property type="component" value="Chromosome 17"/>
</dbReference>
<organism evidence="2">
    <name type="scientific">Physcomitrium patens</name>
    <name type="common">Spreading-leaved earth moss</name>
    <name type="synonym">Physcomitrella patens</name>
    <dbReference type="NCBI Taxonomy" id="3218"/>
    <lineage>
        <taxon>Eukaryota</taxon>
        <taxon>Viridiplantae</taxon>
        <taxon>Streptophyta</taxon>
        <taxon>Embryophyta</taxon>
        <taxon>Bryophyta</taxon>
        <taxon>Bryophytina</taxon>
        <taxon>Bryopsida</taxon>
        <taxon>Funariidae</taxon>
        <taxon>Funariales</taxon>
        <taxon>Funariaceae</taxon>
        <taxon>Physcomitrium</taxon>
    </lineage>
</organism>
<reference evidence="2 4" key="1">
    <citation type="journal article" date="2008" name="Science">
        <title>The Physcomitrella genome reveals evolutionary insights into the conquest of land by plants.</title>
        <authorList>
            <person name="Rensing S."/>
            <person name="Lang D."/>
            <person name="Zimmer A."/>
            <person name="Terry A."/>
            <person name="Salamov A."/>
            <person name="Shapiro H."/>
            <person name="Nishiyama T."/>
            <person name="Perroud P.-F."/>
            <person name="Lindquist E."/>
            <person name="Kamisugi Y."/>
            <person name="Tanahashi T."/>
            <person name="Sakakibara K."/>
            <person name="Fujita T."/>
            <person name="Oishi K."/>
            <person name="Shin-I T."/>
            <person name="Kuroki Y."/>
            <person name="Toyoda A."/>
            <person name="Suzuki Y."/>
            <person name="Hashimoto A."/>
            <person name="Yamaguchi K."/>
            <person name="Sugano A."/>
            <person name="Kohara Y."/>
            <person name="Fujiyama A."/>
            <person name="Anterola A."/>
            <person name="Aoki S."/>
            <person name="Ashton N."/>
            <person name="Barbazuk W.B."/>
            <person name="Barker E."/>
            <person name="Bennetzen J."/>
            <person name="Bezanilla M."/>
            <person name="Blankenship R."/>
            <person name="Cho S.H."/>
            <person name="Dutcher S."/>
            <person name="Estelle M."/>
            <person name="Fawcett J.A."/>
            <person name="Gundlach H."/>
            <person name="Hanada K."/>
            <person name="Heyl A."/>
            <person name="Hicks K.A."/>
            <person name="Hugh J."/>
            <person name="Lohr M."/>
            <person name="Mayer K."/>
            <person name="Melkozernov A."/>
            <person name="Murata T."/>
            <person name="Nelson D."/>
            <person name="Pils B."/>
            <person name="Prigge M."/>
            <person name="Reiss B."/>
            <person name="Renner T."/>
            <person name="Rombauts S."/>
            <person name="Rushton P."/>
            <person name="Sanderfoot A."/>
            <person name="Schween G."/>
            <person name="Shiu S.-H."/>
            <person name="Stueber K."/>
            <person name="Theodoulou F.L."/>
            <person name="Tu H."/>
            <person name="Van de Peer Y."/>
            <person name="Verrier P.J."/>
            <person name="Waters E."/>
            <person name="Wood A."/>
            <person name="Yang L."/>
            <person name="Cove D."/>
            <person name="Cuming A."/>
            <person name="Hasebe M."/>
            <person name="Lucas S."/>
            <person name="Mishler D.B."/>
            <person name="Reski R."/>
            <person name="Grigoriev I."/>
            <person name="Quatrano R.S."/>
            <person name="Boore J.L."/>
        </authorList>
    </citation>
    <scope>NUCLEOTIDE SEQUENCE [LARGE SCALE GENOMIC DNA]</scope>
    <source>
        <strain evidence="3 4">cv. Gransden 2004</strain>
    </source>
</reference>
<sequence>MPFRFASSGCAPSAAPSCPASSAPATLRQPPATKQIPRPALNACPIRKRATRIGPLMNRKLLEPPSTGLATQNHLEGQRIDHYVTKSPPKNDLFSFLCNTCNLKRKISTIRQVYEKGTRACAFRRYEFKATNTINPIESIRGTKKLKSNPLCILSTITSRKHATNTESFKKLGVFSTFLHNSP</sequence>